<feature type="transmembrane region" description="Helical" evidence="1">
    <location>
        <begin position="72"/>
        <end position="95"/>
    </location>
</feature>
<gene>
    <name evidence="2" type="ORF">TNIN_141391</name>
</gene>
<keyword evidence="3" id="KW-1185">Reference proteome</keyword>
<dbReference type="EMBL" id="BMAV01011034">
    <property type="protein sequence ID" value="GFY56567.1"/>
    <property type="molecule type" value="Genomic_DNA"/>
</dbReference>
<evidence type="ECO:0000313" key="2">
    <source>
        <dbReference type="EMBL" id="GFY56567.1"/>
    </source>
</evidence>
<keyword evidence="1" id="KW-0812">Transmembrane</keyword>
<accession>A0A8X7C7T7</accession>
<feature type="transmembrane region" description="Helical" evidence="1">
    <location>
        <begin position="47"/>
        <end position="66"/>
    </location>
</feature>
<evidence type="ECO:0000313" key="3">
    <source>
        <dbReference type="Proteomes" id="UP000886998"/>
    </source>
</evidence>
<protein>
    <submittedName>
        <fullName evidence="2">Uncharacterized protein</fullName>
    </submittedName>
</protein>
<sequence length="178" mass="19841">MITDCKHHLTDCYRDAKLTVKSIHNSATELKQLSIAAEKIEKVMSPIAFCLLCLFLFQTLLVTTLLLMGNIIFYKAFGTFIGITLFLKLCLIAVLGSQIHEKFLELKNIIASAPAIKENIFNETETTLNHIALSQMAGSLTKNIHMTALGSIKIRKSVVFSFICAFITYSVLLLQVLN</sequence>
<keyword evidence="1" id="KW-1133">Transmembrane helix</keyword>
<comment type="caution">
    <text evidence="2">The sequence shown here is derived from an EMBL/GenBank/DDBJ whole genome shotgun (WGS) entry which is preliminary data.</text>
</comment>
<dbReference type="AlphaFoldDB" id="A0A8X7C7T7"/>
<organism evidence="2 3">
    <name type="scientific">Trichonephila inaurata madagascariensis</name>
    <dbReference type="NCBI Taxonomy" id="2747483"/>
    <lineage>
        <taxon>Eukaryota</taxon>
        <taxon>Metazoa</taxon>
        <taxon>Ecdysozoa</taxon>
        <taxon>Arthropoda</taxon>
        <taxon>Chelicerata</taxon>
        <taxon>Arachnida</taxon>
        <taxon>Araneae</taxon>
        <taxon>Araneomorphae</taxon>
        <taxon>Entelegynae</taxon>
        <taxon>Araneoidea</taxon>
        <taxon>Nephilidae</taxon>
        <taxon>Trichonephila</taxon>
        <taxon>Trichonephila inaurata</taxon>
    </lineage>
</organism>
<reference evidence="2" key="1">
    <citation type="submission" date="2020-08" db="EMBL/GenBank/DDBJ databases">
        <title>Multicomponent nature underlies the extraordinary mechanical properties of spider dragline silk.</title>
        <authorList>
            <person name="Kono N."/>
            <person name="Nakamura H."/>
            <person name="Mori M."/>
            <person name="Yoshida Y."/>
            <person name="Ohtoshi R."/>
            <person name="Malay A.D."/>
            <person name="Moran D.A.P."/>
            <person name="Tomita M."/>
            <person name="Numata K."/>
            <person name="Arakawa K."/>
        </authorList>
    </citation>
    <scope>NUCLEOTIDE SEQUENCE</scope>
</reference>
<proteinExistence type="predicted"/>
<feature type="transmembrane region" description="Helical" evidence="1">
    <location>
        <begin position="158"/>
        <end position="177"/>
    </location>
</feature>
<keyword evidence="1" id="KW-0472">Membrane</keyword>
<dbReference type="OrthoDB" id="6433500at2759"/>
<dbReference type="Proteomes" id="UP000886998">
    <property type="component" value="Unassembled WGS sequence"/>
</dbReference>
<name>A0A8X7C7T7_9ARAC</name>
<evidence type="ECO:0000256" key="1">
    <source>
        <dbReference type="SAM" id="Phobius"/>
    </source>
</evidence>